<proteinExistence type="predicted"/>
<dbReference type="Proteomes" id="UP000193925">
    <property type="component" value="Chromosome AFERRI"/>
</dbReference>
<keyword evidence="1" id="KW-1133">Transmembrane helix</keyword>
<evidence type="ECO:0000313" key="4">
    <source>
        <dbReference type="Proteomes" id="UP000193925"/>
    </source>
</evidence>
<dbReference type="EMBL" id="CCCS020000035">
    <property type="protein sequence ID" value="CDQ10650.1"/>
    <property type="molecule type" value="Genomic_DNA"/>
</dbReference>
<keyword evidence="1" id="KW-0812">Transmembrane</keyword>
<dbReference type="AlphaFoldDB" id="A0A060UQD2"/>
<protein>
    <submittedName>
        <fullName evidence="2">Uncharacterized protein</fullName>
    </submittedName>
</protein>
<reference evidence="3 4" key="3">
    <citation type="submission" date="2017-03" db="EMBL/GenBank/DDBJ databases">
        <authorList>
            <person name="Regsiter A."/>
            <person name="William W."/>
        </authorList>
    </citation>
    <scope>NUCLEOTIDE SEQUENCE [LARGE SCALE GENOMIC DNA]</scope>
    <source>
        <strain evidence="3">PRJEB5721</strain>
    </source>
</reference>
<dbReference type="EMBL" id="LT841305">
    <property type="protein sequence ID" value="SMH64679.1"/>
    <property type="molecule type" value="Genomic_DNA"/>
</dbReference>
<evidence type="ECO:0000313" key="2">
    <source>
        <dbReference type="EMBL" id="CDQ10650.1"/>
    </source>
</evidence>
<evidence type="ECO:0000313" key="3">
    <source>
        <dbReference type="EMBL" id="SMH64679.1"/>
    </source>
</evidence>
<organism evidence="2">
    <name type="scientific">Acidithiobacillus ferrivorans</name>
    <dbReference type="NCBI Taxonomy" id="160808"/>
    <lineage>
        <taxon>Bacteria</taxon>
        <taxon>Pseudomonadati</taxon>
        <taxon>Pseudomonadota</taxon>
        <taxon>Acidithiobacillia</taxon>
        <taxon>Acidithiobacillales</taxon>
        <taxon>Acidithiobacillaceae</taxon>
        <taxon>Acidithiobacillus</taxon>
    </lineage>
</organism>
<name>A0A060UQD2_9PROT</name>
<accession>A0A060UQD2</accession>
<reference evidence="2" key="2">
    <citation type="submission" date="2014-07" db="EMBL/GenBank/DDBJ databases">
        <title>Initial genome analysis of the psychrotolerant acidophile Acidithiobacillus ferrivorans CF27: insights into iron and sulfur oxidation pathways and into biofilm formation.</title>
        <authorList>
            <person name="Talla E."/>
            <person name="Hedrich S."/>
            <person name="Mangenot S."/>
            <person name="Ji B."/>
            <person name="Johnson D.B."/>
            <person name="Barbe V."/>
            <person name="Bonnefoy V."/>
        </authorList>
    </citation>
    <scope>NUCLEOTIDE SEQUENCE [LARGE SCALE GENOMIC DNA]</scope>
    <source>
        <strain evidence="2">CF27</strain>
    </source>
</reference>
<sequence length="76" mass="8622">MIARWSRLVMYAAAVLMLLLDIVWWLSGWRTGWTFSGPALALVSICIVAAVVLFFANRALPRMPPDRTRGRLYGKK</sequence>
<reference evidence="2" key="1">
    <citation type="submission" date="2014-03" db="EMBL/GenBank/DDBJ databases">
        <authorList>
            <person name="Genoscope - CEA"/>
        </authorList>
    </citation>
    <scope>NUCLEOTIDE SEQUENCE [LARGE SCALE GENOMIC DNA]</scope>
    <source>
        <strain evidence="2">CF27</strain>
    </source>
</reference>
<keyword evidence="4" id="KW-1185">Reference proteome</keyword>
<evidence type="ECO:0000256" key="1">
    <source>
        <dbReference type="SAM" id="Phobius"/>
    </source>
</evidence>
<gene>
    <name evidence="3" type="ORF">AFERRI_10713</name>
    <name evidence="2" type="ORF">AFERRI_400431</name>
</gene>
<feature type="transmembrane region" description="Helical" evidence="1">
    <location>
        <begin position="39"/>
        <end position="60"/>
    </location>
</feature>
<keyword evidence="1" id="KW-0472">Membrane</keyword>
<feature type="transmembrane region" description="Helical" evidence="1">
    <location>
        <begin position="9"/>
        <end position="27"/>
    </location>
</feature>